<feature type="domain" description="Beta-ketoacyl-[acyl-carrier-protein] synthase III C-terminal" evidence="3">
    <location>
        <begin position="258"/>
        <end position="346"/>
    </location>
</feature>
<dbReference type="InterPro" id="IPR013751">
    <property type="entry name" value="ACP_syn_III_N"/>
</dbReference>
<keyword evidence="2" id="KW-0012">Acyltransferase</keyword>
<evidence type="ECO:0008006" key="9">
    <source>
        <dbReference type="Google" id="ProtNLM"/>
    </source>
</evidence>
<accession>A0A5S3XRW6</accession>
<dbReference type="OrthoDB" id="9815506at2"/>
<organism evidence="6 8">
    <name type="scientific">Pseudoalteromonas citrea</name>
    <dbReference type="NCBI Taxonomy" id="43655"/>
    <lineage>
        <taxon>Bacteria</taxon>
        <taxon>Pseudomonadati</taxon>
        <taxon>Pseudomonadota</taxon>
        <taxon>Gammaproteobacteria</taxon>
        <taxon>Alteromonadales</taxon>
        <taxon>Pseudoalteromonadaceae</taxon>
        <taxon>Pseudoalteromonas</taxon>
    </lineage>
</organism>
<dbReference type="Pfam" id="PF08545">
    <property type="entry name" value="ACP_syn_III"/>
    <property type="match status" value="1"/>
</dbReference>
<proteinExistence type="predicted"/>
<dbReference type="Proteomes" id="UP000307706">
    <property type="component" value="Unassembled WGS sequence"/>
</dbReference>
<dbReference type="AlphaFoldDB" id="A0A5S3XRW6"/>
<dbReference type="GO" id="GO:0004315">
    <property type="term" value="F:3-oxoacyl-[acyl-carrier-protein] synthase activity"/>
    <property type="evidence" value="ECO:0007669"/>
    <property type="project" value="InterPro"/>
</dbReference>
<evidence type="ECO:0000313" key="7">
    <source>
        <dbReference type="Proteomes" id="UP000305730"/>
    </source>
</evidence>
<dbReference type="EMBL" id="PNCL01000046">
    <property type="protein sequence ID" value="TMP59428.1"/>
    <property type="molecule type" value="Genomic_DNA"/>
</dbReference>
<evidence type="ECO:0000259" key="4">
    <source>
        <dbReference type="Pfam" id="PF08545"/>
    </source>
</evidence>
<dbReference type="GO" id="GO:0044550">
    <property type="term" value="P:secondary metabolite biosynthetic process"/>
    <property type="evidence" value="ECO:0007669"/>
    <property type="project" value="TreeGrafter"/>
</dbReference>
<dbReference type="InterPro" id="IPR016039">
    <property type="entry name" value="Thiolase-like"/>
</dbReference>
<reference evidence="6" key="3">
    <citation type="submission" date="2019-09" db="EMBL/GenBank/DDBJ databases">
        <title>Co-occurence of chitin degradation, pigmentation and bioactivity in marine Pseudoalteromonas.</title>
        <authorList>
            <person name="Sonnenschein E.C."/>
            <person name="Bech P.K."/>
        </authorList>
    </citation>
    <scope>NUCLEOTIDE SEQUENCE</scope>
    <source>
        <strain evidence="6">S2231</strain>
    </source>
</reference>
<keyword evidence="7" id="KW-1185">Reference proteome</keyword>
<sequence length="373" mass="41758">MYTRRYAMTCGVTIRAIATRVPTISVSNFDETWFPDIDKQSKLAWQEKWGIEQRFYTDHLRHSPMTLACDAAREAMNLAKVSSHDIDLLITSSTNAMQLAENTQCGLPENVFYPRNSYATKRLLGLENAMEFDIQNECSSMMDAMQIGHNAIKTGQAKQVLLIVQESTYEVMDRTNVNGMNFGDGYAAIVLSHDDDPTLGIQSQAYQSFSKNYDLATVSWDKQVNTPSHMSFQMAETGASEMGKFVPKYLPKLVKRALAKAQLSNADIDFYVFHQPARKLIDAWCALLDVPHEKTLKIMQQYGCAVSAAMPIAFNLALQQQLIPENGKIIIASPSVGWGFGAQVWQLGELPKCAPEIHQTVLETCNHTKKDVL</sequence>
<evidence type="ECO:0000313" key="8">
    <source>
        <dbReference type="Proteomes" id="UP000307706"/>
    </source>
</evidence>
<evidence type="ECO:0000313" key="5">
    <source>
        <dbReference type="EMBL" id="TMP43990.1"/>
    </source>
</evidence>
<dbReference type="InterPro" id="IPR013747">
    <property type="entry name" value="ACP_syn_III_C"/>
</dbReference>
<dbReference type="Pfam" id="PF08541">
    <property type="entry name" value="ACP_syn_III_C"/>
    <property type="match status" value="1"/>
</dbReference>
<evidence type="ECO:0000256" key="1">
    <source>
        <dbReference type="ARBA" id="ARBA00022679"/>
    </source>
</evidence>
<dbReference type="EMBL" id="PNCK01000025">
    <property type="protein sequence ID" value="TMP43990.1"/>
    <property type="molecule type" value="Genomic_DNA"/>
</dbReference>
<dbReference type="PANTHER" id="PTHR34069">
    <property type="entry name" value="3-OXOACYL-[ACYL-CARRIER-PROTEIN] SYNTHASE 3"/>
    <property type="match status" value="1"/>
</dbReference>
<evidence type="ECO:0000313" key="6">
    <source>
        <dbReference type="EMBL" id="TMP59428.1"/>
    </source>
</evidence>
<reference evidence="7 8" key="2">
    <citation type="submission" date="2019-06" db="EMBL/GenBank/DDBJ databases">
        <title>Co-occurence of chitin degradation, pigmentation and bioactivity in marine Pseudoalteromonas.</title>
        <authorList>
            <person name="Sonnenschein E.C."/>
            <person name="Bech P.K."/>
        </authorList>
    </citation>
    <scope>NUCLEOTIDE SEQUENCE [LARGE SCALE GENOMIC DNA]</scope>
    <source>
        <strain evidence="8">S2231</strain>
        <strain evidence="5 7">S2233</strain>
    </source>
</reference>
<dbReference type="Gene3D" id="3.40.47.10">
    <property type="match status" value="1"/>
</dbReference>
<protein>
    <recommendedName>
        <fullName evidence="9">3-oxoacyl-ACP synthase</fullName>
    </recommendedName>
</protein>
<gene>
    <name evidence="6" type="ORF">CWB96_09485</name>
    <name evidence="5" type="ORF">CWB97_07370</name>
</gene>
<comment type="caution">
    <text evidence="6">The sequence shown here is derived from an EMBL/GenBank/DDBJ whole genome shotgun (WGS) entry which is preliminary data.</text>
</comment>
<dbReference type="PANTHER" id="PTHR34069:SF2">
    <property type="entry name" value="BETA-KETOACYL-[ACYL-CARRIER-PROTEIN] SYNTHASE III"/>
    <property type="match status" value="1"/>
</dbReference>
<dbReference type="Proteomes" id="UP000305730">
    <property type="component" value="Unassembled WGS sequence"/>
</dbReference>
<keyword evidence="1" id="KW-0808">Transferase</keyword>
<reference evidence="6 8" key="1">
    <citation type="submission" date="2017-12" db="EMBL/GenBank/DDBJ databases">
        <authorList>
            <person name="Paulsen S."/>
            <person name="Gram L.K."/>
        </authorList>
    </citation>
    <scope>NUCLEOTIDE SEQUENCE [LARGE SCALE GENOMIC DNA]</scope>
    <source>
        <strain evidence="6 8">S2231</strain>
        <strain evidence="5">S2233</strain>
    </source>
</reference>
<name>A0A5S3XRW6_9GAMM</name>
<dbReference type="GO" id="GO:0006633">
    <property type="term" value="P:fatty acid biosynthetic process"/>
    <property type="evidence" value="ECO:0007669"/>
    <property type="project" value="InterPro"/>
</dbReference>
<dbReference type="SUPFAM" id="SSF53901">
    <property type="entry name" value="Thiolase-like"/>
    <property type="match status" value="1"/>
</dbReference>
<feature type="domain" description="Beta-ketoacyl-[acyl-carrier-protein] synthase III N-terminal" evidence="4">
    <location>
        <begin position="132"/>
        <end position="203"/>
    </location>
</feature>
<evidence type="ECO:0000256" key="2">
    <source>
        <dbReference type="ARBA" id="ARBA00023315"/>
    </source>
</evidence>
<evidence type="ECO:0000259" key="3">
    <source>
        <dbReference type="Pfam" id="PF08541"/>
    </source>
</evidence>